<dbReference type="InterPro" id="IPR018228">
    <property type="entry name" value="DNase_TatD-rel_CS"/>
</dbReference>
<dbReference type="FunFam" id="3.20.20.140:FF:000005">
    <property type="entry name" value="TatD family hydrolase"/>
    <property type="match status" value="1"/>
</dbReference>
<dbReference type="Pfam" id="PF01026">
    <property type="entry name" value="TatD_DNase"/>
    <property type="match status" value="1"/>
</dbReference>
<evidence type="ECO:0000256" key="1">
    <source>
        <dbReference type="ARBA" id="ARBA00022723"/>
    </source>
</evidence>
<feature type="binding site" evidence="3">
    <location>
        <position position="12"/>
    </location>
    <ligand>
        <name>a divalent metal cation</name>
        <dbReference type="ChEBI" id="CHEBI:60240"/>
        <label>1</label>
    </ligand>
</feature>
<dbReference type="SUPFAM" id="SSF51556">
    <property type="entry name" value="Metallo-dependent hydrolases"/>
    <property type="match status" value="1"/>
</dbReference>
<dbReference type="RefSeq" id="WP_056955304.1">
    <property type="nucleotide sequence ID" value="NZ_AZFK01000077.1"/>
</dbReference>
<dbReference type="NCBIfam" id="TIGR00010">
    <property type="entry name" value="YchF/TatD family DNA exonuclease"/>
    <property type="match status" value="1"/>
</dbReference>
<evidence type="ECO:0000256" key="2">
    <source>
        <dbReference type="ARBA" id="ARBA00022801"/>
    </source>
</evidence>
<keyword evidence="2 4" id="KW-0378">Hydrolase</keyword>
<evidence type="ECO:0000313" key="5">
    <source>
        <dbReference type="Proteomes" id="UP000050816"/>
    </source>
</evidence>
<gene>
    <name evidence="4" type="ORF">FC43_GL000238</name>
</gene>
<evidence type="ECO:0000256" key="3">
    <source>
        <dbReference type="PIRSR" id="PIRSR005902-1"/>
    </source>
</evidence>
<comment type="caution">
    <text evidence="4">The sequence shown here is derived from an EMBL/GenBank/DDBJ whole genome shotgun (WGS) entry which is preliminary data.</text>
</comment>
<dbReference type="PANTHER" id="PTHR46124:SF2">
    <property type="entry name" value="D-AMINOACYL-TRNA DEACYLASE"/>
    <property type="match status" value="1"/>
</dbReference>
<dbReference type="AlphaFoldDB" id="A0A0R1UC71"/>
<dbReference type="GO" id="GO:0005829">
    <property type="term" value="C:cytosol"/>
    <property type="evidence" value="ECO:0007669"/>
    <property type="project" value="TreeGrafter"/>
</dbReference>
<feature type="binding site" evidence="3">
    <location>
        <position position="14"/>
    </location>
    <ligand>
        <name>a divalent metal cation</name>
        <dbReference type="ChEBI" id="CHEBI:60240"/>
        <label>1</label>
    </ligand>
</feature>
<dbReference type="EMBL" id="AZFK01000077">
    <property type="protein sequence ID" value="KRL88306.1"/>
    <property type="molecule type" value="Genomic_DNA"/>
</dbReference>
<evidence type="ECO:0000313" key="4">
    <source>
        <dbReference type="EMBL" id="KRL88306.1"/>
    </source>
</evidence>
<organism evidence="4 5">
    <name type="scientific">Limosilactobacillus ingluviei DSM 15946</name>
    <dbReference type="NCBI Taxonomy" id="1423760"/>
    <lineage>
        <taxon>Bacteria</taxon>
        <taxon>Bacillati</taxon>
        <taxon>Bacillota</taxon>
        <taxon>Bacilli</taxon>
        <taxon>Lactobacillales</taxon>
        <taxon>Lactobacillaceae</taxon>
        <taxon>Limosilactobacillus</taxon>
    </lineage>
</organism>
<dbReference type="GO" id="GO:0004536">
    <property type="term" value="F:DNA nuclease activity"/>
    <property type="evidence" value="ECO:0007669"/>
    <property type="project" value="InterPro"/>
</dbReference>
<dbReference type="Gene3D" id="3.20.20.140">
    <property type="entry name" value="Metal-dependent hydrolases"/>
    <property type="match status" value="1"/>
</dbReference>
<dbReference type="InterPro" id="IPR032466">
    <property type="entry name" value="Metal_Hydrolase"/>
</dbReference>
<dbReference type="PATRIC" id="fig|1423760.3.peg.256"/>
<feature type="binding site" evidence="3">
    <location>
        <position position="209"/>
    </location>
    <ligand>
        <name>a divalent metal cation</name>
        <dbReference type="ChEBI" id="CHEBI:60240"/>
        <label>1</label>
    </ligand>
</feature>
<sequence length="264" mass="29345">MEPQRLTIYDSHTHLNDDVFYDDVAAYLARAAHFGVVKMNIVGSNAKLNARALQLAHDHAALSAVVGWHPEDLAAYDQAAEQTLLNQLADPQVVAMGEIGLDYYWDAVPRDVQQRIFARQLAMARELHLPVVIHCREAVEDTYRILKAAHVAEFGGVMHSFAEGPEWAQRFLDLGMDLSFSGVVTFKQATAVQAATKVTPLAHLLVETDAPYLTPMPYRGKQNEPAFTYFTVLGLAELLGKEPEELATATYDNAVRLFTRHAKD</sequence>
<keyword evidence="1 3" id="KW-0479">Metal-binding</keyword>
<dbReference type="GO" id="GO:0046872">
    <property type="term" value="F:metal ion binding"/>
    <property type="evidence" value="ECO:0007669"/>
    <property type="project" value="UniProtKB-KW"/>
</dbReference>
<dbReference type="InterPro" id="IPR001130">
    <property type="entry name" value="TatD-like"/>
</dbReference>
<feature type="binding site" evidence="3">
    <location>
        <position position="134"/>
    </location>
    <ligand>
        <name>a divalent metal cation</name>
        <dbReference type="ChEBI" id="CHEBI:60240"/>
        <label>2</label>
    </ligand>
</feature>
<dbReference type="PIRSF" id="PIRSF005902">
    <property type="entry name" value="DNase_TatD"/>
    <property type="match status" value="1"/>
</dbReference>
<dbReference type="PANTHER" id="PTHR46124">
    <property type="entry name" value="D-AMINOACYL-TRNA DEACYLASE"/>
    <property type="match status" value="1"/>
</dbReference>
<feature type="binding site" evidence="3">
    <location>
        <position position="98"/>
    </location>
    <ligand>
        <name>a divalent metal cation</name>
        <dbReference type="ChEBI" id="CHEBI:60240"/>
        <label>1</label>
    </ligand>
</feature>
<proteinExistence type="predicted"/>
<accession>A0A0R1UC71</accession>
<protein>
    <submittedName>
        <fullName evidence="4">Hydrolase</fullName>
    </submittedName>
</protein>
<dbReference type="Proteomes" id="UP000050816">
    <property type="component" value="Unassembled WGS sequence"/>
</dbReference>
<reference evidence="4 5" key="1">
    <citation type="journal article" date="2015" name="Genome Announc.">
        <title>Expanding the biotechnology potential of lactobacilli through comparative genomics of 213 strains and associated genera.</title>
        <authorList>
            <person name="Sun Z."/>
            <person name="Harris H.M."/>
            <person name="McCann A."/>
            <person name="Guo C."/>
            <person name="Argimon S."/>
            <person name="Zhang W."/>
            <person name="Yang X."/>
            <person name="Jeffery I.B."/>
            <person name="Cooney J.C."/>
            <person name="Kagawa T.F."/>
            <person name="Liu W."/>
            <person name="Song Y."/>
            <person name="Salvetti E."/>
            <person name="Wrobel A."/>
            <person name="Rasinkangas P."/>
            <person name="Parkhill J."/>
            <person name="Rea M.C."/>
            <person name="O'Sullivan O."/>
            <person name="Ritari J."/>
            <person name="Douillard F.P."/>
            <person name="Paul Ross R."/>
            <person name="Yang R."/>
            <person name="Briner A.E."/>
            <person name="Felis G.E."/>
            <person name="de Vos W.M."/>
            <person name="Barrangou R."/>
            <person name="Klaenhammer T.R."/>
            <person name="Caufield P.W."/>
            <person name="Cui Y."/>
            <person name="Zhang H."/>
            <person name="O'Toole P.W."/>
        </authorList>
    </citation>
    <scope>NUCLEOTIDE SEQUENCE [LARGE SCALE GENOMIC DNA]</scope>
    <source>
        <strain evidence="4 5">DSM 15946</strain>
    </source>
</reference>
<dbReference type="PROSITE" id="PS01090">
    <property type="entry name" value="TATD_2"/>
    <property type="match status" value="1"/>
</dbReference>
<name>A0A0R1UC71_9LACO</name>
<dbReference type="InterPro" id="IPR015991">
    <property type="entry name" value="TatD/YcfH-like"/>
</dbReference>
<dbReference type="GO" id="GO:0016788">
    <property type="term" value="F:hydrolase activity, acting on ester bonds"/>
    <property type="evidence" value="ECO:0007669"/>
    <property type="project" value="InterPro"/>
</dbReference>
<feature type="binding site" evidence="3">
    <location>
        <position position="159"/>
    </location>
    <ligand>
        <name>a divalent metal cation</name>
        <dbReference type="ChEBI" id="CHEBI:60240"/>
        <label>2</label>
    </ligand>
</feature>
<dbReference type="CDD" id="cd01310">
    <property type="entry name" value="TatD_DNAse"/>
    <property type="match status" value="1"/>
</dbReference>